<keyword evidence="3" id="KW-1185">Reference proteome</keyword>
<accession>A0A8J5ZEZ9</accession>
<evidence type="ECO:0000313" key="3">
    <source>
        <dbReference type="Proteomes" id="UP000701853"/>
    </source>
</evidence>
<organism evidence="2 3">
    <name type="scientific">Gossypium anomalum</name>
    <dbReference type="NCBI Taxonomy" id="47600"/>
    <lineage>
        <taxon>Eukaryota</taxon>
        <taxon>Viridiplantae</taxon>
        <taxon>Streptophyta</taxon>
        <taxon>Embryophyta</taxon>
        <taxon>Tracheophyta</taxon>
        <taxon>Spermatophyta</taxon>
        <taxon>Magnoliopsida</taxon>
        <taxon>eudicotyledons</taxon>
        <taxon>Gunneridae</taxon>
        <taxon>Pentapetalae</taxon>
        <taxon>rosids</taxon>
        <taxon>malvids</taxon>
        <taxon>Malvales</taxon>
        <taxon>Malvaceae</taxon>
        <taxon>Malvoideae</taxon>
        <taxon>Gossypium</taxon>
    </lineage>
</organism>
<gene>
    <name evidence="2" type="ORF">CXB51_005031</name>
</gene>
<dbReference type="PANTHER" id="PTHR24559">
    <property type="entry name" value="TRANSPOSON TY3-I GAG-POL POLYPROTEIN"/>
    <property type="match status" value="1"/>
</dbReference>
<dbReference type="PANTHER" id="PTHR24559:SF444">
    <property type="entry name" value="REVERSE TRANSCRIPTASE DOMAIN-CONTAINING PROTEIN"/>
    <property type="match status" value="1"/>
</dbReference>
<dbReference type="InterPro" id="IPR043502">
    <property type="entry name" value="DNA/RNA_pol_sf"/>
</dbReference>
<dbReference type="CDD" id="cd01647">
    <property type="entry name" value="RT_LTR"/>
    <property type="match status" value="1"/>
</dbReference>
<dbReference type="InterPro" id="IPR053134">
    <property type="entry name" value="RNA-dir_DNA_polymerase"/>
</dbReference>
<name>A0A8J5ZEZ9_9ROSI</name>
<reference evidence="2 3" key="1">
    <citation type="journal article" date="2021" name="bioRxiv">
        <title>The Gossypium anomalum genome as a resource for cotton improvement and evolutionary analysis of hybrid incompatibility.</title>
        <authorList>
            <person name="Grover C.E."/>
            <person name="Yuan D."/>
            <person name="Arick M.A."/>
            <person name="Miller E.R."/>
            <person name="Hu G."/>
            <person name="Peterson D.G."/>
            <person name="Wendel J.F."/>
            <person name="Udall J.A."/>
        </authorList>
    </citation>
    <scope>NUCLEOTIDE SEQUENCE [LARGE SCALE GENOMIC DNA]</scope>
    <source>
        <strain evidence="2">JFW-Udall</strain>
        <tissue evidence="2">Leaf</tissue>
    </source>
</reference>
<dbReference type="Gene3D" id="3.10.10.10">
    <property type="entry name" value="HIV Type 1 Reverse Transcriptase, subunit A, domain 1"/>
    <property type="match status" value="1"/>
</dbReference>
<dbReference type="Gene3D" id="3.30.70.270">
    <property type="match status" value="2"/>
</dbReference>
<dbReference type="PROSITE" id="PS50878">
    <property type="entry name" value="RT_POL"/>
    <property type="match status" value="1"/>
</dbReference>
<dbReference type="AlphaFoldDB" id="A0A8J5ZEZ9"/>
<dbReference type="InterPro" id="IPR043128">
    <property type="entry name" value="Rev_trsase/Diguanyl_cyclase"/>
</dbReference>
<feature type="domain" description="Reverse transcriptase" evidence="1">
    <location>
        <begin position="1"/>
        <end position="154"/>
    </location>
</feature>
<dbReference type="InterPro" id="IPR041577">
    <property type="entry name" value="RT_RNaseH_2"/>
</dbReference>
<proteinExistence type="predicted"/>
<dbReference type="SUPFAM" id="SSF56672">
    <property type="entry name" value="DNA/RNA polymerases"/>
    <property type="match status" value="1"/>
</dbReference>
<dbReference type="OrthoDB" id="2431547at2759"/>
<comment type="caution">
    <text evidence="2">The sequence shown here is derived from an EMBL/GenBank/DDBJ whole genome shotgun (WGS) entry which is preliminary data.</text>
</comment>
<dbReference type="Pfam" id="PF00078">
    <property type="entry name" value="RVT_1"/>
    <property type="match status" value="1"/>
</dbReference>
<evidence type="ECO:0000259" key="1">
    <source>
        <dbReference type="PROSITE" id="PS50878"/>
    </source>
</evidence>
<dbReference type="InterPro" id="IPR000477">
    <property type="entry name" value="RT_dom"/>
</dbReference>
<dbReference type="EMBL" id="JAHUZN010000003">
    <property type="protein sequence ID" value="KAG8498481.1"/>
    <property type="molecule type" value="Genomic_DNA"/>
</dbReference>
<dbReference type="Proteomes" id="UP000701853">
    <property type="component" value="Chromosome 3"/>
</dbReference>
<sequence>MRMCIDYRQLNKVKIKNKYPLPKIDDLFDQLKRANVFSKIDLRSGYYQFRVRDSDVLKTAFRTMYSHYEFLVMPFGLTNTPAVFMGLMNRIFRPYLDRFIVVFIDDILIYSSDETEHAEHLRIVLQTLRDKQYMQISVNVNFSCARLVFKGILCQHRFVKGFSLIATPMTRLLQKDVKFEWSNKCKKSFDQLKALLTEALVLVQPESGKEFVIYSDASLNGLGSKDLNLRQQRRLELLKDYELVIEYHPRKANVVADALSQKSLYALCAMNTQLALSDDSSIVAKLKARPLFLQQICKAQKVDNEMLAK</sequence>
<evidence type="ECO:0000313" key="2">
    <source>
        <dbReference type="EMBL" id="KAG8498481.1"/>
    </source>
</evidence>
<dbReference type="Pfam" id="PF17919">
    <property type="entry name" value="RT_RNaseH_2"/>
    <property type="match status" value="1"/>
</dbReference>
<protein>
    <recommendedName>
        <fullName evidence="1">Reverse transcriptase domain-containing protein</fullName>
    </recommendedName>
</protein>